<dbReference type="InterPro" id="IPR001647">
    <property type="entry name" value="HTH_TetR"/>
</dbReference>
<evidence type="ECO:0000256" key="1">
    <source>
        <dbReference type="ARBA" id="ARBA00023015"/>
    </source>
</evidence>
<evidence type="ECO:0000256" key="4">
    <source>
        <dbReference type="PROSITE-ProRule" id="PRU00335"/>
    </source>
</evidence>
<name>A0ABS6XNX2_9SPHN</name>
<evidence type="ECO:0000259" key="5">
    <source>
        <dbReference type="PROSITE" id="PS50977"/>
    </source>
</evidence>
<evidence type="ECO:0000313" key="7">
    <source>
        <dbReference type="Proteomes" id="UP001197214"/>
    </source>
</evidence>
<reference evidence="6 7" key="1">
    <citation type="submission" date="2021-07" db="EMBL/GenBank/DDBJ databases">
        <title>Stakelama flava sp. nov., a novel endophytic bacterium isolated from branch of Kandelia candel.</title>
        <authorList>
            <person name="Tuo L."/>
        </authorList>
    </citation>
    <scope>NUCLEOTIDE SEQUENCE [LARGE SCALE GENOMIC DNA]</scope>
    <source>
        <strain evidence="6 7">CBK3Z-3</strain>
    </source>
</reference>
<dbReference type="Proteomes" id="UP001197214">
    <property type="component" value="Unassembled WGS sequence"/>
</dbReference>
<feature type="DNA-binding region" description="H-T-H motif" evidence="4">
    <location>
        <begin position="24"/>
        <end position="43"/>
    </location>
</feature>
<proteinExistence type="predicted"/>
<dbReference type="PANTHER" id="PTHR47506:SF6">
    <property type="entry name" value="HTH-TYPE TRANSCRIPTIONAL REPRESSOR NEMR"/>
    <property type="match status" value="1"/>
</dbReference>
<keyword evidence="7" id="KW-1185">Reference proteome</keyword>
<keyword evidence="2 4" id="KW-0238">DNA-binding</keyword>
<dbReference type="EMBL" id="JAHWZX010000007">
    <property type="protein sequence ID" value="MBW4331125.1"/>
    <property type="molecule type" value="Genomic_DNA"/>
</dbReference>
<accession>A0ABS6XNX2</accession>
<organism evidence="6 7">
    <name type="scientific">Stakelama flava</name>
    <dbReference type="NCBI Taxonomy" id="2860338"/>
    <lineage>
        <taxon>Bacteria</taxon>
        <taxon>Pseudomonadati</taxon>
        <taxon>Pseudomonadota</taxon>
        <taxon>Alphaproteobacteria</taxon>
        <taxon>Sphingomonadales</taxon>
        <taxon>Sphingomonadaceae</taxon>
        <taxon>Stakelama</taxon>
    </lineage>
</organism>
<dbReference type="PROSITE" id="PS50977">
    <property type="entry name" value="HTH_TETR_2"/>
    <property type="match status" value="1"/>
</dbReference>
<comment type="caution">
    <text evidence="6">The sequence shown here is derived from an EMBL/GenBank/DDBJ whole genome shotgun (WGS) entry which is preliminary data.</text>
</comment>
<feature type="domain" description="HTH tetR-type" evidence="5">
    <location>
        <begin position="1"/>
        <end position="61"/>
    </location>
</feature>
<sequence length="180" mass="19036">MVSRADIIASSEPVLDKYGFSGTGMDSLIKAAEVSSRTLYKHVGGRASLIAGVLDARGERFFSSLPNGGVTELFAALADWVDTEGARGCFFLRALSEAGHDDPAIAQRVMAHKDELAEHIAQCVEHDLGKPDRLLGLQVLVLFEGATHAAVYRGKDALEAAGVAAAVLLQTACREAADLK</sequence>
<dbReference type="PANTHER" id="PTHR47506">
    <property type="entry name" value="TRANSCRIPTIONAL REGULATORY PROTEIN"/>
    <property type="match status" value="1"/>
</dbReference>
<evidence type="ECO:0000256" key="3">
    <source>
        <dbReference type="ARBA" id="ARBA00023163"/>
    </source>
</evidence>
<dbReference type="RefSeq" id="WP_219238232.1">
    <property type="nucleotide sequence ID" value="NZ_JAHWZX010000007.1"/>
</dbReference>
<evidence type="ECO:0000313" key="6">
    <source>
        <dbReference type="EMBL" id="MBW4331125.1"/>
    </source>
</evidence>
<gene>
    <name evidence="6" type="ORF">KY084_09605</name>
</gene>
<keyword evidence="1" id="KW-0805">Transcription regulation</keyword>
<keyword evidence="3" id="KW-0804">Transcription</keyword>
<protein>
    <submittedName>
        <fullName evidence="6">TetR/AcrR family transcriptional regulator</fullName>
    </submittedName>
</protein>
<evidence type="ECO:0000256" key="2">
    <source>
        <dbReference type="ARBA" id="ARBA00023125"/>
    </source>
</evidence>